<proteinExistence type="predicted"/>
<name>A0A848J541_9BACT</name>
<dbReference type="Proteomes" id="UP000559010">
    <property type="component" value="Unassembled WGS sequence"/>
</dbReference>
<dbReference type="CDD" id="cd14789">
    <property type="entry name" value="Tiki"/>
    <property type="match status" value="1"/>
</dbReference>
<reference evidence="1 2" key="1">
    <citation type="submission" date="2020-04" db="EMBL/GenBank/DDBJ databases">
        <title>Flammeovirgaceae bacterium KN852 isolated from deep sea.</title>
        <authorList>
            <person name="Zhang D.-C."/>
        </authorList>
    </citation>
    <scope>NUCLEOTIDE SEQUENCE [LARGE SCALE GENOMIC DNA]</scope>
    <source>
        <strain evidence="1 2">KN852</strain>
    </source>
</reference>
<dbReference type="EMBL" id="JABBNU010000008">
    <property type="protein sequence ID" value="NMM49469.1"/>
    <property type="molecule type" value="Genomic_DNA"/>
</dbReference>
<comment type="caution">
    <text evidence="1">The sequence shown here is derived from an EMBL/GenBank/DDBJ whole genome shotgun (WGS) entry which is preliminary data.</text>
</comment>
<dbReference type="InterPro" id="IPR002816">
    <property type="entry name" value="TraB/PrgY/GumN_fam"/>
</dbReference>
<dbReference type="AlphaFoldDB" id="A0A848J541"/>
<accession>A0A848J541</accession>
<sequence>MKAFFIIFLIWISLFLINTESIAQKKSSLLWKVEHPETNTVSYLYGTLHLLDKSYLDSLPAVNEALQIAELVIGETTTDSTELLRKIISYTLMKDTLLSEIMDSTKFTKLNNLLKENLGVSVLYLNQFKPAMAWSMFTQAIYVQEFPVLAEKNEVLIDQYFLDYAEENNIEIAGLETTAFQLNLLFNEISVLRQLEILEDAIDNLDENKVLLNLMIQNYFNYNLESIEADLMSNGLSVQEKNMLLRDRNRKWIKQIPDLIKDKKSFIAVGAGHLVGPEGLIDGLIKLGFKVSPVEMNKSLNN</sequence>
<dbReference type="Pfam" id="PF01963">
    <property type="entry name" value="TraB_PrgY_gumN"/>
    <property type="match status" value="1"/>
</dbReference>
<organism evidence="1 2">
    <name type="scientific">Marinigracilibium pacificum</name>
    <dbReference type="NCBI Taxonomy" id="2729599"/>
    <lineage>
        <taxon>Bacteria</taxon>
        <taxon>Pseudomonadati</taxon>
        <taxon>Bacteroidota</taxon>
        <taxon>Cytophagia</taxon>
        <taxon>Cytophagales</taxon>
        <taxon>Flammeovirgaceae</taxon>
        <taxon>Marinigracilibium</taxon>
    </lineage>
</organism>
<dbReference type="RefSeq" id="WP_169682609.1">
    <property type="nucleotide sequence ID" value="NZ_JABBNU010000008.1"/>
</dbReference>
<protein>
    <submittedName>
        <fullName evidence="1">TraB/GumN family protein</fullName>
    </submittedName>
</protein>
<evidence type="ECO:0000313" key="2">
    <source>
        <dbReference type="Proteomes" id="UP000559010"/>
    </source>
</evidence>
<evidence type="ECO:0000313" key="1">
    <source>
        <dbReference type="EMBL" id="NMM49469.1"/>
    </source>
</evidence>
<gene>
    <name evidence="1" type="ORF">HH304_13760</name>
</gene>
<keyword evidence="2" id="KW-1185">Reference proteome</keyword>
<dbReference type="PANTHER" id="PTHR40590">
    <property type="entry name" value="CYTOPLASMIC PROTEIN-RELATED"/>
    <property type="match status" value="1"/>
</dbReference>
<dbReference type="PANTHER" id="PTHR40590:SF1">
    <property type="entry name" value="CYTOPLASMIC PROTEIN"/>
    <property type="match status" value="1"/>
</dbReference>
<dbReference type="InterPro" id="IPR047111">
    <property type="entry name" value="YbaP-like"/>
</dbReference>